<accession>A0A2N0ZH12</accession>
<organism evidence="1 2">
    <name type="scientific">Cytobacillus horneckiae</name>
    <dbReference type="NCBI Taxonomy" id="549687"/>
    <lineage>
        <taxon>Bacteria</taxon>
        <taxon>Bacillati</taxon>
        <taxon>Bacillota</taxon>
        <taxon>Bacilli</taxon>
        <taxon>Bacillales</taxon>
        <taxon>Bacillaceae</taxon>
        <taxon>Cytobacillus</taxon>
    </lineage>
</organism>
<gene>
    <name evidence="1" type="ORF">CWS20_11965</name>
</gene>
<name>A0A2N0ZH12_9BACI</name>
<protein>
    <submittedName>
        <fullName evidence="1">Uncharacterized protein</fullName>
    </submittedName>
</protein>
<dbReference type="EMBL" id="PISD01000024">
    <property type="protein sequence ID" value="PKG28795.1"/>
    <property type="molecule type" value="Genomic_DNA"/>
</dbReference>
<sequence length="92" mass="10629">MKYHLLSLKWSKGNHYVWWGPNNSGYTTDLEKAGVYTEEQINQKKHYYCNTSTLPVQVEVVNNSVQQRVSVADCDNYKLFGIGEHLKAAVEY</sequence>
<dbReference type="Proteomes" id="UP000233343">
    <property type="component" value="Unassembled WGS sequence"/>
</dbReference>
<proteinExistence type="predicted"/>
<evidence type="ECO:0000313" key="2">
    <source>
        <dbReference type="Proteomes" id="UP000233343"/>
    </source>
</evidence>
<dbReference type="AlphaFoldDB" id="A0A2N0ZH12"/>
<evidence type="ECO:0000313" key="1">
    <source>
        <dbReference type="EMBL" id="PKG28795.1"/>
    </source>
</evidence>
<comment type="caution">
    <text evidence="1">The sequence shown here is derived from an EMBL/GenBank/DDBJ whole genome shotgun (WGS) entry which is preliminary data.</text>
</comment>
<keyword evidence="2" id="KW-1185">Reference proteome</keyword>
<reference evidence="1 2" key="1">
    <citation type="journal article" date="2010" name="Int. J. Syst. Evol. Microbiol.">
        <title>Bacillus horneckiae sp. nov., isolated from a spacecraft-assembly clean room.</title>
        <authorList>
            <person name="Vaishampayan P."/>
            <person name="Probst A."/>
            <person name="Krishnamurthi S."/>
            <person name="Ghosh S."/>
            <person name="Osman S."/>
            <person name="McDowall A."/>
            <person name="Ruckmani A."/>
            <person name="Mayilraj S."/>
            <person name="Venkateswaran K."/>
        </authorList>
    </citation>
    <scope>NUCLEOTIDE SEQUENCE [LARGE SCALE GENOMIC DNA]</scope>
    <source>
        <strain evidence="2">1PO1SC</strain>
    </source>
</reference>
<dbReference type="RefSeq" id="WP_066192282.1">
    <property type="nucleotide sequence ID" value="NZ_JARMMB010000052.1"/>
</dbReference>